<dbReference type="SUPFAM" id="SSF56672">
    <property type="entry name" value="DNA/RNA polymerases"/>
    <property type="match status" value="1"/>
</dbReference>
<protein>
    <recommendedName>
        <fullName evidence="2">Tf2-1-like SH3-like domain-containing protein</fullName>
    </recommendedName>
</protein>
<dbReference type="Proteomes" id="UP001151760">
    <property type="component" value="Unassembled WGS sequence"/>
</dbReference>
<dbReference type="PANTHER" id="PTHR46148:SF59">
    <property type="entry name" value="NUCLEOTIDYLTRANSFERASE, RIBONUCLEASE H"/>
    <property type="match status" value="1"/>
</dbReference>
<reference evidence="3" key="2">
    <citation type="submission" date="2022-01" db="EMBL/GenBank/DDBJ databases">
        <authorList>
            <person name="Yamashiro T."/>
            <person name="Shiraishi A."/>
            <person name="Satake H."/>
            <person name="Nakayama K."/>
        </authorList>
    </citation>
    <scope>NUCLEOTIDE SEQUENCE</scope>
</reference>
<reference evidence="3" key="1">
    <citation type="journal article" date="2022" name="Int. J. Mol. Sci.">
        <title>Draft Genome of Tanacetum Coccineum: Genomic Comparison of Closely Related Tanacetum-Family Plants.</title>
        <authorList>
            <person name="Yamashiro T."/>
            <person name="Shiraishi A."/>
            <person name="Nakayama K."/>
            <person name="Satake H."/>
        </authorList>
    </citation>
    <scope>NUCLEOTIDE SEQUENCE</scope>
</reference>
<keyword evidence="1" id="KW-0175">Coiled coil</keyword>
<dbReference type="Pfam" id="PF08284">
    <property type="entry name" value="RVP_2"/>
    <property type="match status" value="1"/>
</dbReference>
<evidence type="ECO:0000256" key="1">
    <source>
        <dbReference type="SAM" id="Coils"/>
    </source>
</evidence>
<name>A0ABQ5CYF3_9ASTR</name>
<feature type="domain" description="Tf2-1-like SH3-like" evidence="2">
    <location>
        <begin position="582"/>
        <end position="646"/>
    </location>
</feature>
<evidence type="ECO:0000259" key="2">
    <source>
        <dbReference type="Pfam" id="PF24626"/>
    </source>
</evidence>
<organism evidence="3 4">
    <name type="scientific">Tanacetum coccineum</name>
    <dbReference type="NCBI Taxonomy" id="301880"/>
    <lineage>
        <taxon>Eukaryota</taxon>
        <taxon>Viridiplantae</taxon>
        <taxon>Streptophyta</taxon>
        <taxon>Embryophyta</taxon>
        <taxon>Tracheophyta</taxon>
        <taxon>Spermatophyta</taxon>
        <taxon>Magnoliopsida</taxon>
        <taxon>eudicotyledons</taxon>
        <taxon>Gunneridae</taxon>
        <taxon>Pentapetalae</taxon>
        <taxon>asterids</taxon>
        <taxon>campanulids</taxon>
        <taxon>Asterales</taxon>
        <taxon>Asteraceae</taxon>
        <taxon>Asteroideae</taxon>
        <taxon>Anthemideae</taxon>
        <taxon>Anthemidinae</taxon>
        <taxon>Tanacetum</taxon>
    </lineage>
</organism>
<proteinExistence type="predicted"/>
<dbReference type="PANTHER" id="PTHR46148">
    <property type="entry name" value="CHROMO DOMAIN-CONTAINING PROTEIN"/>
    <property type="match status" value="1"/>
</dbReference>
<dbReference type="Pfam" id="PF24626">
    <property type="entry name" value="SH3_Tf2-1"/>
    <property type="match status" value="1"/>
</dbReference>
<sequence>MLPRVHHPFLLWEGCNQTARIRYNTRLAQLLPKLIYSPCVVDWNILNQMGYGEAIDEMLTIKLFEASTNEEIFTSEEWTNAFNIDEPIYSELCHEFYSTYEFDEVSTADELKTKKIIKFRLCGRAFSWTLLEFRNSHFNAQEYWLSISREENLSLSRSHVSTIRNTVLRVLHKMITYGLCQRTTGEVDEEERSWQSKREYDLLALDTTTFRELINSEGRLIPEAPEPGVPRVAIPKPPRTSMQDFYERMSNMDICQGVIERMSYRILMSFDPRLLAYMGSPICILALTRYSFVILFDCCNPRSSLISLSRGSFDVIVGIDWLSKRKFVIVCHEKVVEIPLEGSRKLRVQGERTLGVAKALMNAKVDEPKVGDISVVRDYVDVFPEDLSGLPPQRQVEFRIDLVHGATSVAKSPYRLAPLEMQELSEQLRELQDKVLELMRKEKLYVKVASEKGRMKPRRVQAVAMTIQYGVRGMILAVQSEAFKQDNVPWVGSERDEAHASSLRYLSENEIESSWILSLNFQGQSSEYDVIWVMVDRLTKLAHLLAIQEDFKMSPVLWAEIGESSLIGLQLEQDTTDKFEVGDRVLFKVSPWKGVIRFRKRGKLAPRYVGPFEILERIGPVAYRLRLPEELSGVHDTFHVSNLKKCLADACLYVPLDEIKVHKTLRFVEVPVEIMDREVKNLKRSRILLVKVRWNSKRDPEFTWEREDYIKSKYPQLFVDRADELAS</sequence>
<accession>A0ABQ5CYF3</accession>
<comment type="caution">
    <text evidence="3">The sequence shown here is derived from an EMBL/GenBank/DDBJ whole genome shotgun (WGS) entry which is preliminary data.</text>
</comment>
<keyword evidence="4" id="KW-1185">Reference proteome</keyword>
<evidence type="ECO:0000313" key="3">
    <source>
        <dbReference type="EMBL" id="GJT31157.1"/>
    </source>
</evidence>
<dbReference type="EMBL" id="BQNB010014683">
    <property type="protein sequence ID" value="GJT31157.1"/>
    <property type="molecule type" value="Genomic_DNA"/>
</dbReference>
<feature type="coiled-coil region" evidence="1">
    <location>
        <begin position="414"/>
        <end position="441"/>
    </location>
</feature>
<gene>
    <name evidence="3" type="ORF">Tco_0911432</name>
</gene>
<evidence type="ECO:0000313" key="4">
    <source>
        <dbReference type="Proteomes" id="UP001151760"/>
    </source>
</evidence>
<dbReference type="InterPro" id="IPR043502">
    <property type="entry name" value="DNA/RNA_pol_sf"/>
</dbReference>
<dbReference type="InterPro" id="IPR056924">
    <property type="entry name" value="SH3_Tf2-1"/>
</dbReference>